<proteinExistence type="predicted"/>
<dbReference type="EMBL" id="REFY01000001">
    <property type="protein sequence ID" value="RQG92834.1"/>
    <property type="molecule type" value="Genomic_DNA"/>
</dbReference>
<dbReference type="InterPro" id="IPR044068">
    <property type="entry name" value="CB"/>
</dbReference>
<evidence type="ECO:0000256" key="4">
    <source>
        <dbReference type="SAM" id="MobiDB-lite"/>
    </source>
</evidence>
<keyword evidence="2" id="KW-0233">DNA recombination</keyword>
<gene>
    <name evidence="6" type="ORF">EA462_00995</name>
</gene>
<evidence type="ECO:0000313" key="7">
    <source>
        <dbReference type="Proteomes" id="UP000273828"/>
    </source>
</evidence>
<dbReference type="RefSeq" id="WP_124176713.1">
    <property type="nucleotide sequence ID" value="NZ_REFY01000001.1"/>
</dbReference>
<evidence type="ECO:0000256" key="3">
    <source>
        <dbReference type="PROSITE-ProRule" id="PRU01248"/>
    </source>
</evidence>
<evidence type="ECO:0000256" key="2">
    <source>
        <dbReference type="ARBA" id="ARBA00023172"/>
    </source>
</evidence>
<evidence type="ECO:0000259" key="5">
    <source>
        <dbReference type="PROSITE" id="PS51900"/>
    </source>
</evidence>
<feature type="domain" description="Core-binding (CB)" evidence="5">
    <location>
        <begin position="43"/>
        <end position="126"/>
    </location>
</feature>
<dbReference type="InterPro" id="IPR011010">
    <property type="entry name" value="DNA_brk_join_enz"/>
</dbReference>
<protein>
    <submittedName>
        <fullName evidence="6">Integrase</fullName>
    </submittedName>
</protein>
<evidence type="ECO:0000313" key="6">
    <source>
        <dbReference type="EMBL" id="RQG92834.1"/>
    </source>
</evidence>
<name>A0A3N6LYA7_9EURY</name>
<sequence length="376" mass="43436">MNENIVRLLSEIDDPETIEKVLEQTDVSSMSHEKTNRNGFARATLSDLYKRFLSRRQNRSPSTRAQYKRTIPQFVEFAEDNDITNPVEISSPLVDAYVDYLQSEYDSDATILTYTKNARTWLRWLSQRELCDESIYRILDKEELGLTPRARDEAIPESEATGLLQRLRRRRRGSGMHALTEVLWNGGPRIGGVHSLDVPDFDPEKKELRFRHRPETGTRLKNGNKNSNTAGDGERNIVIKDEVISAIQLYIETERPDVTDEYGREPLFATEYGRASRSTLRRWVYEATSCRWNPKDADECSCDGSCNPDSSVCPESYYPHAIRRGSIVSHLSGGLRRERASERFDVSVKVIKKHYDPRTEQDRLNDRREAVKQSWN</sequence>
<dbReference type="PROSITE" id="PS51900">
    <property type="entry name" value="CB"/>
    <property type="match status" value="1"/>
</dbReference>
<keyword evidence="1 3" id="KW-0238">DNA-binding</keyword>
<dbReference type="Gene3D" id="1.10.150.130">
    <property type="match status" value="1"/>
</dbReference>
<dbReference type="InterPro" id="IPR013762">
    <property type="entry name" value="Integrase-like_cat_sf"/>
</dbReference>
<dbReference type="GO" id="GO:0003677">
    <property type="term" value="F:DNA binding"/>
    <property type="evidence" value="ECO:0007669"/>
    <property type="project" value="UniProtKB-UniRule"/>
</dbReference>
<accession>A0A3N6LYA7</accession>
<dbReference type="GO" id="GO:0015074">
    <property type="term" value="P:DNA integration"/>
    <property type="evidence" value="ECO:0007669"/>
    <property type="project" value="InterPro"/>
</dbReference>
<dbReference type="Gene3D" id="1.10.443.10">
    <property type="entry name" value="Intergrase catalytic core"/>
    <property type="match status" value="1"/>
</dbReference>
<keyword evidence="7" id="KW-1185">Reference proteome</keyword>
<dbReference type="SUPFAM" id="SSF56349">
    <property type="entry name" value="DNA breaking-rejoining enzymes"/>
    <property type="match status" value="1"/>
</dbReference>
<evidence type="ECO:0000256" key="1">
    <source>
        <dbReference type="ARBA" id="ARBA00023125"/>
    </source>
</evidence>
<dbReference type="GO" id="GO:0006310">
    <property type="term" value="P:DNA recombination"/>
    <property type="evidence" value="ECO:0007669"/>
    <property type="project" value="UniProtKB-KW"/>
</dbReference>
<reference evidence="6 7" key="1">
    <citation type="submission" date="2018-10" db="EMBL/GenBank/DDBJ databases">
        <title>Natrarchaeobius chitinivorans gen. nov., sp. nov., and Natrarchaeobius haloalkaliphilus sp. nov., alkaliphilic, chitin-utilizing haloarchaea from hypersaline alkaline lakes.</title>
        <authorList>
            <person name="Sorokin D.Y."/>
            <person name="Elcheninov A.G."/>
            <person name="Kostrikina N.A."/>
            <person name="Bale N.J."/>
            <person name="Sinninghe Damste J.S."/>
            <person name="Khijniak T.V."/>
            <person name="Kublanov I.V."/>
            <person name="Toshchakov S.V."/>
        </authorList>
    </citation>
    <scope>NUCLEOTIDE SEQUENCE [LARGE SCALE GENOMIC DNA]</scope>
    <source>
        <strain evidence="6 7">AArcht-Sl</strain>
    </source>
</reference>
<feature type="compositionally biased region" description="Polar residues" evidence="4">
    <location>
        <begin position="219"/>
        <end position="230"/>
    </location>
</feature>
<organism evidence="6 7">
    <name type="scientific">Natrarchaeobius halalkaliphilus</name>
    <dbReference type="NCBI Taxonomy" id="1679091"/>
    <lineage>
        <taxon>Archaea</taxon>
        <taxon>Methanobacteriati</taxon>
        <taxon>Methanobacteriota</taxon>
        <taxon>Stenosarchaea group</taxon>
        <taxon>Halobacteria</taxon>
        <taxon>Halobacteriales</taxon>
        <taxon>Natrialbaceae</taxon>
        <taxon>Natrarchaeobius</taxon>
    </lineage>
</organism>
<dbReference type="InterPro" id="IPR010998">
    <property type="entry name" value="Integrase_recombinase_N"/>
</dbReference>
<dbReference type="OrthoDB" id="192844at2157"/>
<feature type="region of interest" description="Disordered" evidence="4">
    <location>
        <begin position="211"/>
        <end position="233"/>
    </location>
</feature>
<dbReference type="AlphaFoldDB" id="A0A3N6LYA7"/>
<dbReference type="Proteomes" id="UP000273828">
    <property type="component" value="Unassembled WGS sequence"/>
</dbReference>
<comment type="caution">
    <text evidence="6">The sequence shown here is derived from an EMBL/GenBank/DDBJ whole genome shotgun (WGS) entry which is preliminary data.</text>
</comment>